<gene>
    <name evidence="2" type="ORF">GO493_05425</name>
</gene>
<dbReference type="AlphaFoldDB" id="A0A7K1U013"/>
<dbReference type="RefSeq" id="WP_157305074.1">
    <property type="nucleotide sequence ID" value="NZ_WRXN01000001.1"/>
</dbReference>
<feature type="region of interest" description="Disordered" evidence="1">
    <location>
        <begin position="299"/>
        <end position="405"/>
    </location>
</feature>
<keyword evidence="3" id="KW-1185">Reference proteome</keyword>
<dbReference type="Proteomes" id="UP000461730">
    <property type="component" value="Unassembled WGS sequence"/>
</dbReference>
<feature type="compositionally biased region" description="Basic residues" evidence="1">
    <location>
        <begin position="309"/>
        <end position="318"/>
    </location>
</feature>
<comment type="caution">
    <text evidence="2">The sequence shown here is derived from an EMBL/GenBank/DDBJ whole genome shotgun (WGS) entry which is preliminary data.</text>
</comment>
<name>A0A7K1U013_9BACT</name>
<dbReference type="EMBL" id="WRXN01000001">
    <property type="protein sequence ID" value="MVT07692.1"/>
    <property type="molecule type" value="Genomic_DNA"/>
</dbReference>
<proteinExistence type="predicted"/>
<feature type="compositionally biased region" description="Polar residues" evidence="1">
    <location>
        <begin position="353"/>
        <end position="382"/>
    </location>
</feature>
<sequence>MTQEENLQALFDDMKYSAGAETRHNAAITYHVKAGTEPFTLKEESSVDGSRLTTDLVFGYGHSEKDGYRFFYNGVDAALINIPIPAIQLGSLDVSALENMLRSRPTMDYEQPAAERERFYVEQKQSYDHIVNHKLQELAATDKELFHLLVAKYSPDLTFTQDEQDLTYQQQLRDQHTVRHFFTHHKNITLLEIPNLLEGRPVQKEYFNKNDEKYSTWIWLDLTKQKENGNYEWRYASFDLEAKLDEFNFPSLDDPKKHEKLLRNLKKGFQVELSAQHKDGNTQYVTISVNSEHGTIHIYADGKLQPHNNYRKTPRQRRSNSVVQLDGPADRSATRGGTPGNNVSSPEHPAQAEKQSGGNSPAGSAKADNNGQENTPHQQINTRMDAHKKPMTIRVPSGKRHGKGI</sequence>
<evidence type="ECO:0000313" key="3">
    <source>
        <dbReference type="Proteomes" id="UP000461730"/>
    </source>
</evidence>
<reference evidence="2 3" key="1">
    <citation type="submission" date="2019-12" db="EMBL/GenBank/DDBJ databases">
        <title>Chitinophaga sp. strain ysch24 (GDMCC 1.1355), whole genome shotgun sequence.</title>
        <authorList>
            <person name="Zhang X."/>
        </authorList>
    </citation>
    <scope>NUCLEOTIDE SEQUENCE [LARGE SCALE GENOMIC DNA]</scope>
    <source>
        <strain evidence="3">ysch24</strain>
    </source>
</reference>
<organism evidence="2 3">
    <name type="scientific">Chitinophaga tropicalis</name>
    <dbReference type="NCBI Taxonomy" id="2683588"/>
    <lineage>
        <taxon>Bacteria</taxon>
        <taxon>Pseudomonadati</taxon>
        <taxon>Bacteroidota</taxon>
        <taxon>Chitinophagia</taxon>
        <taxon>Chitinophagales</taxon>
        <taxon>Chitinophagaceae</taxon>
        <taxon>Chitinophaga</taxon>
    </lineage>
</organism>
<evidence type="ECO:0000256" key="1">
    <source>
        <dbReference type="SAM" id="MobiDB-lite"/>
    </source>
</evidence>
<protein>
    <submittedName>
        <fullName evidence="2">Uncharacterized protein</fullName>
    </submittedName>
</protein>
<accession>A0A7K1U013</accession>
<evidence type="ECO:0000313" key="2">
    <source>
        <dbReference type="EMBL" id="MVT07692.1"/>
    </source>
</evidence>